<evidence type="ECO:0000313" key="5">
    <source>
        <dbReference type="RefSeq" id="XP_071933025.1"/>
    </source>
</evidence>
<feature type="domain" description="RNase H type-1" evidence="3">
    <location>
        <begin position="330"/>
        <end position="458"/>
    </location>
</feature>
<protein>
    <submittedName>
        <fullName evidence="5">Uncharacterized protein</fullName>
    </submittedName>
</protein>
<dbReference type="Pfam" id="PF13456">
    <property type="entry name" value="RVT_3"/>
    <property type="match status" value="1"/>
</dbReference>
<dbReference type="PROSITE" id="PS50879">
    <property type="entry name" value="RNASE_H_1"/>
    <property type="match status" value="1"/>
</dbReference>
<evidence type="ECO:0000259" key="3">
    <source>
        <dbReference type="PROSITE" id="PS50879"/>
    </source>
</evidence>
<dbReference type="InterPro" id="IPR053151">
    <property type="entry name" value="RNase_H-like"/>
</dbReference>
<dbReference type="Proteomes" id="UP001652660">
    <property type="component" value="Chromosome 2c"/>
</dbReference>
<name>A0ABM4WMM6_COFAR</name>
<accession>A0ABM4WMM6</accession>
<organism evidence="4 5">
    <name type="scientific">Coffea arabica</name>
    <name type="common">Arabian coffee</name>
    <dbReference type="NCBI Taxonomy" id="13443"/>
    <lineage>
        <taxon>Eukaryota</taxon>
        <taxon>Viridiplantae</taxon>
        <taxon>Streptophyta</taxon>
        <taxon>Embryophyta</taxon>
        <taxon>Tracheophyta</taxon>
        <taxon>Spermatophyta</taxon>
        <taxon>Magnoliopsida</taxon>
        <taxon>eudicotyledons</taxon>
        <taxon>Gunneridae</taxon>
        <taxon>Pentapetalae</taxon>
        <taxon>asterids</taxon>
        <taxon>lamiids</taxon>
        <taxon>Gentianales</taxon>
        <taxon>Rubiaceae</taxon>
        <taxon>Ixoroideae</taxon>
        <taxon>Gardenieae complex</taxon>
        <taxon>Bertiereae - Coffeeae clade</taxon>
        <taxon>Coffeeae</taxon>
        <taxon>Coffea</taxon>
    </lineage>
</organism>
<dbReference type="RefSeq" id="XP_071933025.1">
    <property type="nucleotide sequence ID" value="XM_072076924.1"/>
</dbReference>
<dbReference type="CDD" id="cd06222">
    <property type="entry name" value="RNase_H_like"/>
    <property type="match status" value="1"/>
</dbReference>
<dbReference type="Pfam" id="PF00078">
    <property type="entry name" value="RVT_1"/>
    <property type="match status" value="1"/>
</dbReference>
<feature type="transmembrane region" description="Helical" evidence="1">
    <location>
        <begin position="29"/>
        <end position="51"/>
    </location>
</feature>
<dbReference type="InterPro" id="IPR000477">
    <property type="entry name" value="RT_dom"/>
</dbReference>
<keyword evidence="1" id="KW-1133">Transmembrane helix</keyword>
<dbReference type="InterPro" id="IPR012337">
    <property type="entry name" value="RNaseH-like_sf"/>
</dbReference>
<reference evidence="5" key="1">
    <citation type="submission" date="2025-08" db="UniProtKB">
        <authorList>
            <consortium name="RefSeq"/>
        </authorList>
    </citation>
    <scope>IDENTIFICATION</scope>
    <source>
        <tissue evidence="5">Leaves</tissue>
    </source>
</reference>
<evidence type="ECO:0000256" key="1">
    <source>
        <dbReference type="SAM" id="Phobius"/>
    </source>
</evidence>
<dbReference type="GeneID" id="140035622"/>
<evidence type="ECO:0000313" key="4">
    <source>
        <dbReference type="Proteomes" id="UP001652660"/>
    </source>
</evidence>
<dbReference type="PANTHER" id="PTHR47723:SF19">
    <property type="entry name" value="POLYNUCLEOTIDYL TRANSFERASE, RIBONUCLEASE H-LIKE SUPERFAMILY PROTEIN"/>
    <property type="match status" value="1"/>
</dbReference>
<sequence>MSKAYDRVSWGHIIGVLRKFGFEELFIDLVWWLLSNVWFSIIINGSLHGFFKSTRGLRQGDPLSPALFIIGVEVMSRDDVLIFAHGSFSPLKDIMQVLERYQRCSGQLINAQKSCYLVHPALLPARRMVVERVTAFAWQSFPIRYLGFPLYFGRCKSAYFGEMCQTILGRILLWKSKLLSPGGRITLIKHVLFSMSVHLLSAAVILDVRAFESSSLWAAFMHAKYCREIHPYQAEVRVNKLGNLAKDVECESPSGTLYVMHPVPDGGCADEAAWTPSRSRTFTLASAFREVQQARNSSMVLAKVFCQLYDWSCSSVGVYELKVVRWEAKEVGRFVLNTDGCSKGNLGVSGGGGVLRDSTGLPLFAFSAFFGDTTCLHAEARALLMGLQMCARRGFDNLCVQSDSLVLVGTLHRHIQCSWHIRREVRQIMHLVEDPVQFSHCYREANKVADALANVGITHPEQQVKVYDCFHMLPRLARRELRLDRIVMPSVRKVRRM</sequence>
<dbReference type="InterPro" id="IPR036397">
    <property type="entry name" value="RNaseH_sf"/>
</dbReference>
<dbReference type="InterPro" id="IPR002156">
    <property type="entry name" value="RNaseH_domain"/>
</dbReference>
<feature type="domain" description="Reverse transcriptase" evidence="2">
    <location>
        <begin position="1"/>
        <end position="150"/>
    </location>
</feature>
<dbReference type="InterPro" id="IPR044730">
    <property type="entry name" value="RNase_H-like_dom_plant"/>
</dbReference>
<keyword evidence="1" id="KW-0812">Transmembrane</keyword>
<dbReference type="Gene3D" id="3.30.420.10">
    <property type="entry name" value="Ribonuclease H-like superfamily/Ribonuclease H"/>
    <property type="match status" value="1"/>
</dbReference>
<dbReference type="PANTHER" id="PTHR47723">
    <property type="entry name" value="OS05G0353850 PROTEIN"/>
    <property type="match status" value="1"/>
</dbReference>
<keyword evidence="4" id="KW-1185">Reference proteome</keyword>
<gene>
    <name evidence="5" type="primary">LOC140035622</name>
</gene>
<proteinExistence type="predicted"/>
<dbReference type="SUPFAM" id="SSF53098">
    <property type="entry name" value="Ribonuclease H-like"/>
    <property type="match status" value="1"/>
</dbReference>
<dbReference type="PROSITE" id="PS50878">
    <property type="entry name" value="RT_POL"/>
    <property type="match status" value="1"/>
</dbReference>
<keyword evidence="1" id="KW-0472">Membrane</keyword>
<evidence type="ECO:0000259" key="2">
    <source>
        <dbReference type="PROSITE" id="PS50878"/>
    </source>
</evidence>